<dbReference type="InterPro" id="IPR006264">
    <property type="entry name" value="EPSP_synthase"/>
</dbReference>
<dbReference type="InterPro" id="IPR036968">
    <property type="entry name" value="Enolpyruvate_Tfrase_sf"/>
</dbReference>
<keyword evidence="5 7" id="KW-0057">Aromatic amino acid biosynthesis</keyword>
<comment type="caution">
    <text evidence="7">Lacks conserved residue(s) required for the propagation of feature annotation.</text>
</comment>
<comment type="pathway">
    <text evidence="1 7">Metabolic intermediate biosynthesis; chorismate biosynthesis; chorismate from D-erythrose 4-phosphate and phosphoenolpyruvate: step 6/7.</text>
</comment>
<evidence type="ECO:0000256" key="7">
    <source>
        <dbReference type="HAMAP-Rule" id="MF_00210"/>
    </source>
</evidence>
<dbReference type="PANTHER" id="PTHR21090:SF5">
    <property type="entry name" value="PENTAFUNCTIONAL AROM POLYPEPTIDE"/>
    <property type="match status" value="1"/>
</dbReference>
<dbReference type="InterPro" id="IPR013792">
    <property type="entry name" value="RNA3'P_cycl/enolpyr_Trfase_a/b"/>
</dbReference>
<comment type="function">
    <text evidence="7">Catalyzes the transfer of the enolpyruvyl moiety of phosphoenolpyruvate (PEP) to the 5-hydroxyl of shikimate-3-phosphate (S3P) to produce enolpyruvyl shikimate-3-phosphate and inorganic phosphate.</text>
</comment>
<dbReference type="NCBIfam" id="TIGR01356">
    <property type="entry name" value="aroA"/>
    <property type="match status" value="1"/>
</dbReference>
<feature type="binding site" evidence="7">
    <location>
        <position position="21"/>
    </location>
    <ligand>
        <name>3-phosphoshikimate</name>
        <dbReference type="ChEBI" id="CHEBI:145989"/>
    </ligand>
</feature>
<dbReference type="Proteomes" id="UP001203410">
    <property type="component" value="Unassembled WGS sequence"/>
</dbReference>
<feature type="binding site" evidence="7">
    <location>
        <position position="344"/>
    </location>
    <ligand>
        <name>phosphoenolpyruvate</name>
        <dbReference type="ChEBI" id="CHEBI:58702"/>
    </ligand>
</feature>
<keyword evidence="3 7" id="KW-0028">Amino-acid biosynthesis</keyword>
<evidence type="ECO:0000313" key="9">
    <source>
        <dbReference type="EMBL" id="MCL6698581.1"/>
    </source>
</evidence>
<feature type="binding site" evidence="7">
    <location>
        <position position="163"/>
    </location>
    <ligand>
        <name>phosphoenolpyruvate</name>
        <dbReference type="ChEBI" id="CHEBI:58702"/>
    </ligand>
</feature>
<dbReference type="Gene3D" id="3.65.10.10">
    <property type="entry name" value="Enolpyruvate transferase domain"/>
    <property type="match status" value="2"/>
</dbReference>
<accession>A0ABT0RUU5</accession>
<dbReference type="GO" id="GO:0003866">
    <property type="term" value="F:3-phosphoshikimate 1-carboxyvinyltransferase activity"/>
    <property type="evidence" value="ECO:0007669"/>
    <property type="project" value="UniProtKB-EC"/>
</dbReference>
<evidence type="ECO:0000256" key="3">
    <source>
        <dbReference type="ARBA" id="ARBA00022605"/>
    </source>
</evidence>
<evidence type="ECO:0000313" key="10">
    <source>
        <dbReference type="Proteomes" id="UP001203410"/>
    </source>
</evidence>
<comment type="similarity">
    <text evidence="2 7">Belongs to the EPSP synthase family.</text>
</comment>
<dbReference type="Pfam" id="PF00275">
    <property type="entry name" value="EPSP_synthase"/>
    <property type="match status" value="1"/>
</dbReference>
<evidence type="ECO:0000259" key="8">
    <source>
        <dbReference type="Pfam" id="PF00275"/>
    </source>
</evidence>
<evidence type="ECO:0000256" key="6">
    <source>
        <dbReference type="ARBA" id="ARBA00044633"/>
    </source>
</evidence>
<keyword evidence="4 7" id="KW-0808">Transferase</keyword>
<name>A0ABT0RUU5_9SPHN</name>
<evidence type="ECO:0000256" key="1">
    <source>
        <dbReference type="ARBA" id="ARBA00004811"/>
    </source>
</evidence>
<dbReference type="EMBL" id="JAMGBA010000002">
    <property type="protein sequence ID" value="MCL6698581.1"/>
    <property type="molecule type" value="Genomic_DNA"/>
</dbReference>
<evidence type="ECO:0000256" key="2">
    <source>
        <dbReference type="ARBA" id="ARBA00009948"/>
    </source>
</evidence>
<reference evidence="9 10" key="1">
    <citation type="submission" date="2022-05" db="EMBL/GenBank/DDBJ databases">
        <authorList>
            <person name="Jo J.-H."/>
            <person name="Im W.-T."/>
        </authorList>
    </citation>
    <scope>NUCLEOTIDE SEQUENCE [LARGE SCALE GENOMIC DNA]</scope>
    <source>
        <strain evidence="9 10">NSE70-1</strain>
    </source>
</reference>
<feature type="binding site" evidence="7">
    <location>
        <position position="21"/>
    </location>
    <ligand>
        <name>phosphoenolpyruvate</name>
        <dbReference type="ChEBI" id="CHEBI:58702"/>
    </ligand>
</feature>
<feature type="binding site" evidence="7">
    <location>
        <position position="387"/>
    </location>
    <ligand>
        <name>phosphoenolpyruvate</name>
        <dbReference type="ChEBI" id="CHEBI:58702"/>
    </ligand>
</feature>
<dbReference type="InterPro" id="IPR023193">
    <property type="entry name" value="EPSP_synthase_CS"/>
</dbReference>
<feature type="binding site" evidence="7">
    <location>
        <position position="26"/>
    </location>
    <ligand>
        <name>3-phosphoshikimate</name>
        <dbReference type="ChEBI" id="CHEBI:145989"/>
    </ligand>
</feature>
<feature type="binding site" evidence="7">
    <location>
        <position position="22"/>
    </location>
    <ligand>
        <name>3-phosphoshikimate</name>
        <dbReference type="ChEBI" id="CHEBI:145989"/>
    </ligand>
</feature>
<dbReference type="InterPro" id="IPR001986">
    <property type="entry name" value="Enolpyruvate_Tfrase_dom"/>
</dbReference>
<feature type="domain" description="Enolpyruvate transferase" evidence="8">
    <location>
        <begin position="7"/>
        <end position="422"/>
    </location>
</feature>
<gene>
    <name evidence="7 9" type="primary">aroA</name>
    <name evidence="9" type="ORF">LZ496_07255</name>
</gene>
<dbReference type="RefSeq" id="WP_249903980.1">
    <property type="nucleotide sequence ID" value="NZ_JAMGBA010000002.1"/>
</dbReference>
<protein>
    <recommendedName>
        <fullName evidence="7">3-phosphoshikimate 1-carboxyvinyltransferase</fullName>
        <ecNumber evidence="7">2.5.1.19</ecNumber>
    </recommendedName>
    <alternativeName>
        <fullName evidence="7">5-enolpyruvylshikimate-3-phosphate synthase</fullName>
        <shortName evidence="7">EPSP synthase</shortName>
        <shortName evidence="7">EPSPS</shortName>
    </alternativeName>
</protein>
<dbReference type="PROSITE" id="PS00104">
    <property type="entry name" value="EPSP_SYNTHASE_1"/>
    <property type="match status" value="1"/>
</dbReference>
<organism evidence="9 10">
    <name type="scientific">Sphingomonas caseinilyticus</name>
    <dbReference type="NCBI Taxonomy" id="2908205"/>
    <lineage>
        <taxon>Bacteria</taxon>
        <taxon>Pseudomonadati</taxon>
        <taxon>Pseudomonadota</taxon>
        <taxon>Alphaproteobacteria</taxon>
        <taxon>Sphingomonadales</taxon>
        <taxon>Sphingomonadaceae</taxon>
        <taxon>Sphingomonas</taxon>
    </lineage>
</organism>
<dbReference type="SUPFAM" id="SSF55205">
    <property type="entry name" value="EPT/RTPC-like"/>
    <property type="match status" value="1"/>
</dbReference>
<feature type="binding site" evidence="7">
    <location>
        <position position="163"/>
    </location>
    <ligand>
        <name>3-phosphoshikimate</name>
        <dbReference type="ChEBI" id="CHEBI:145989"/>
    </ligand>
</feature>
<sequence length="430" mass="44262">MKLTARPGGPLIGEAAIPGDKSSSHRALILGAMATGETRIIGLLESEDVLSTVRAIEAFGVPVERSDDAWIVHGQSWQSPEGPVDCGNSGTTARLLMGAVAGMPDVRATFTGDASLSARPMKRVAGPLARMGATIDGGEYLPITVAGGRLGGIEYRNVPASAQVKSAILLAGLGTSASVSVVEPWPSRDHTEIMFARFGCPVSVDDTPDGWVISLGEKRKLSGCGLAIGADPSAAAFPLVAASITPGSDVLVRGMLVNPLRTGLYETLEAMGADIELSNERIQSGEILADVRVRGARLAPCHVGAERIPAMIDEIPALAIACAFADSESVIEGLSELRIKESDRLGSIVAGLAACGVTAIPDGDSLRIFGKGSVRGGAAISTQGDHRVAMAFLSLGVASQQPVEVDEAEMIGTSFPGFVEVMKSIGADIG</sequence>
<comment type="subcellular location">
    <subcellularLocation>
        <location evidence="7">Cytoplasm</location>
    </subcellularLocation>
</comment>
<comment type="catalytic activity">
    <reaction evidence="6">
        <text>3-phosphoshikimate + phosphoenolpyruvate = 5-O-(1-carboxyvinyl)-3-phosphoshikimate + phosphate</text>
        <dbReference type="Rhea" id="RHEA:21256"/>
        <dbReference type="ChEBI" id="CHEBI:43474"/>
        <dbReference type="ChEBI" id="CHEBI:57701"/>
        <dbReference type="ChEBI" id="CHEBI:58702"/>
        <dbReference type="ChEBI" id="CHEBI:145989"/>
        <dbReference type="EC" id="2.5.1.19"/>
    </reaction>
    <physiologicalReaction direction="left-to-right" evidence="6">
        <dbReference type="Rhea" id="RHEA:21257"/>
    </physiologicalReaction>
</comment>
<evidence type="ECO:0000256" key="4">
    <source>
        <dbReference type="ARBA" id="ARBA00022679"/>
    </source>
</evidence>
<feature type="binding site" evidence="7">
    <location>
        <position position="90"/>
    </location>
    <ligand>
        <name>phosphoenolpyruvate</name>
        <dbReference type="ChEBI" id="CHEBI:58702"/>
    </ligand>
</feature>
<dbReference type="EC" id="2.5.1.19" evidence="7"/>
<feature type="binding site" evidence="7">
    <location>
        <position position="340"/>
    </location>
    <ligand>
        <name>3-phosphoshikimate</name>
        <dbReference type="ChEBI" id="CHEBI:145989"/>
    </ligand>
</feature>
<dbReference type="PANTHER" id="PTHR21090">
    <property type="entry name" value="AROM/DEHYDROQUINATE SYNTHASE"/>
    <property type="match status" value="1"/>
</dbReference>
<feature type="binding site" evidence="7">
    <location>
        <position position="313"/>
    </location>
    <ligand>
        <name>3-phosphoshikimate</name>
        <dbReference type="ChEBI" id="CHEBI:145989"/>
    </ligand>
</feature>
<feature type="binding site" evidence="7">
    <location>
        <position position="119"/>
    </location>
    <ligand>
        <name>phosphoenolpyruvate</name>
        <dbReference type="ChEBI" id="CHEBI:58702"/>
    </ligand>
</feature>
<feature type="active site" description="Proton acceptor" evidence="7">
    <location>
        <position position="313"/>
    </location>
</feature>
<keyword evidence="10" id="KW-1185">Reference proteome</keyword>
<feature type="binding site" evidence="7">
    <location>
        <position position="161"/>
    </location>
    <ligand>
        <name>3-phosphoshikimate</name>
        <dbReference type="ChEBI" id="CHEBI:145989"/>
    </ligand>
</feature>
<dbReference type="PIRSF" id="PIRSF000505">
    <property type="entry name" value="EPSPS"/>
    <property type="match status" value="1"/>
</dbReference>
<dbReference type="HAMAP" id="MF_00210">
    <property type="entry name" value="EPSP_synth"/>
    <property type="match status" value="1"/>
</dbReference>
<comment type="subunit">
    <text evidence="7">Monomer.</text>
</comment>
<proteinExistence type="inferred from homology"/>
<dbReference type="PROSITE" id="PS00885">
    <property type="entry name" value="EPSP_SYNTHASE_2"/>
    <property type="match status" value="1"/>
</dbReference>
<dbReference type="CDD" id="cd01556">
    <property type="entry name" value="EPSP_synthase"/>
    <property type="match status" value="1"/>
</dbReference>
<keyword evidence="7" id="KW-0963">Cytoplasm</keyword>
<comment type="caution">
    <text evidence="9">The sequence shown here is derived from an EMBL/GenBank/DDBJ whole genome shotgun (WGS) entry which is preliminary data.</text>
</comment>
<evidence type="ECO:0000256" key="5">
    <source>
        <dbReference type="ARBA" id="ARBA00023141"/>
    </source>
</evidence>